<dbReference type="Pfam" id="PF02797">
    <property type="entry name" value="Chal_sti_synt_C"/>
    <property type="match status" value="1"/>
</dbReference>
<evidence type="ECO:0000259" key="5">
    <source>
        <dbReference type="Pfam" id="PF02797"/>
    </source>
</evidence>
<proteinExistence type="inferred from homology"/>
<protein>
    <submittedName>
        <fullName evidence="6">Chalcone/stilbene synthase, polyketide synthase, type III, thiolase</fullName>
    </submittedName>
</protein>
<name>A0AAX4J4J2_9PEZI</name>
<dbReference type="PANTHER" id="PTHR11877:SF46">
    <property type="entry name" value="TYPE III POLYKETIDE SYNTHASE A"/>
    <property type="match status" value="1"/>
</dbReference>
<reference evidence="7" key="1">
    <citation type="journal article" date="2023" name="bioRxiv">
        <title>Complete genome of the Medicago anthracnose fungus, Colletotrichum destructivum, reveals a mini-chromosome-like region within a core chromosome.</title>
        <authorList>
            <person name="Lapalu N."/>
            <person name="Simon A."/>
            <person name="Lu A."/>
            <person name="Plaumann P.-L."/>
            <person name="Amselem J."/>
            <person name="Pigne S."/>
            <person name="Auger A."/>
            <person name="Koch C."/>
            <person name="Dallery J.-F."/>
            <person name="O'Connell R.J."/>
        </authorList>
    </citation>
    <scope>NUCLEOTIDE SEQUENCE [LARGE SCALE GENOMIC DNA]</scope>
    <source>
        <strain evidence="7">CBS 520.97</strain>
    </source>
</reference>
<feature type="domain" description="Chalcone/stilbene synthase C-terminal" evidence="5">
    <location>
        <begin position="262"/>
        <end position="398"/>
    </location>
</feature>
<dbReference type="EMBL" id="CP137315">
    <property type="protein sequence ID" value="WQF90288.1"/>
    <property type="molecule type" value="Genomic_DNA"/>
</dbReference>
<dbReference type="Pfam" id="PF00195">
    <property type="entry name" value="Chal_sti_synt_N"/>
    <property type="match status" value="1"/>
</dbReference>
<evidence type="ECO:0000256" key="1">
    <source>
        <dbReference type="ARBA" id="ARBA00005531"/>
    </source>
</evidence>
<keyword evidence="7" id="KW-1185">Reference proteome</keyword>
<dbReference type="Proteomes" id="UP001322277">
    <property type="component" value="Chromosome 11"/>
</dbReference>
<dbReference type="RefSeq" id="XP_062787509.1">
    <property type="nucleotide sequence ID" value="XM_062931458.1"/>
</dbReference>
<gene>
    <name evidence="6" type="ORF">CDEST_15302</name>
</gene>
<evidence type="ECO:0000259" key="4">
    <source>
        <dbReference type="Pfam" id="PF00195"/>
    </source>
</evidence>
<dbReference type="PANTHER" id="PTHR11877">
    <property type="entry name" value="HYDROXYMETHYLGLUTARYL-COA SYNTHASE"/>
    <property type="match status" value="1"/>
</dbReference>
<dbReference type="GO" id="GO:0016747">
    <property type="term" value="F:acyltransferase activity, transferring groups other than amino-acyl groups"/>
    <property type="evidence" value="ECO:0007669"/>
    <property type="project" value="InterPro"/>
</dbReference>
<evidence type="ECO:0000313" key="7">
    <source>
        <dbReference type="Proteomes" id="UP001322277"/>
    </source>
</evidence>
<dbReference type="AlphaFoldDB" id="A0AAX4J4J2"/>
<sequence length="406" mass="44362">MKGAHVTPPMPPRLWITGLASQYPPYLLGPEKLDELAKKFYDIEKPGLKKLLQINKTSGIETRACIVDYRSGFASRPEPPSISDLDRFYRQAGVDLAAQACRKAMKEWGGRPSEITHTVAVTCTNQGNPGYDLLVARRLGLPHTVDRTLLHGVGCAGGLAIMRAAAQIASGAASRGRPARVLCFACELCTSNVRHDLAGAEACVDPDEVSIAGVLFADGAAAFVLCNDDGLRRLPAPQDEMDDMRSDGAEPLFQLLEWETATIPDTTQHMGFYSEATGFRTVLTRDVPSFTKTAIEPMFRDLLPQFRDKVGLESLDVADFDWALHPGGEAIINGAQETMDLTSEQLRATREIYRTRGNSSSPTVLAVLDLLRKMGRGKDYVVATSFGPGMTIEMSLLRRCRPSDIF</sequence>
<dbReference type="Gene3D" id="3.40.47.10">
    <property type="match status" value="2"/>
</dbReference>
<dbReference type="KEGG" id="cdet:87951802"/>
<keyword evidence="2 3" id="KW-0808">Transferase</keyword>
<evidence type="ECO:0000256" key="3">
    <source>
        <dbReference type="RuleBase" id="RU003633"/>
    </source>
</evidence>
<accession>A0AAX4J4J2</accession>
<dbReference type="GO" id="GO:0030639">
    <property type="term" value="P:polyketide biosynthetic process"/>
    <property type="evidence" value="ECO:0007669"/>
    <property type="project" value="TreeGrafter"/>
</dbReference>
<organism evidence="6 7">
    <name type="scientific">Colletotrichum destructivum</name>
    <dbReference type="NCBI Taxonomy" id="34406"/>
    <lineage>
        <taxon>Eukaryota</taxon>
        <taxon>Fungi</taxon>
        <taxon>Dikarya</taxon>
        <taxon>Ascomycota</taxon>
        <taxon>Pezizomycotina</taxon>
        <taxon>Sordariomycetes</taxon>
        <taxon>Hypocreomycetidae</taxon>
        <taxon>Glomerellales</taxon>
        <taxon>Glomerellaceae</taxon>
        <taxon>Colletotrichum</taxon>
        <taxon>Colletotrichum destructivum species complex</taxon>
    </lineage>
</organism>
<dbReference type="InterPro" id="IPR012328">
    <property type="entry name" value="Chalcone/stilbene_synt_C"/>
</dbReference>
<keyword evidence="3" id="KW-0012">Acyltransferase</keyword>
<dbReference type="InterPro" id="IPR001099">
    <property type="entry name" value="Chalcone/stilbene_synt_N"/>
</dbReference>
<evidence type="ECO:0000256" key="2">
    <source>
        <dbReference type="ARBA" id="ARBA00022679"/>
    </source>
</evidence>
<dbReference type="GeneID" id="87951802"/>
<dbReference type="SUPFAM" id="SSF53901">
    <property type="entry name" value="Thiolase-like"/>
    <property type="match status" value="2"/>
</dbReference>
<dbReference type="InterPro" id="IPR011141">
    <property type="entry name" value="Polyketide_synthase_type-III"/>
</dbReference>
<feature type="domain" description="Chalcone/stilbene synthase N-terminal" evidence="4">
    <location>
        <begin position="82"/>
        <end position="228"/>
    </location>
</feature>
<comment type="similarity">
    <text evidence="1 3">Belongs to the thiolase-like superfamily. Chalcone/stilbene synthases family.</text>
</comment>
<dbReference type="PIRSF" id="PIRSF000451">
    <property type="entry name" value="PKS_III"/>
    <property type="match status" value="1"/>
</dbReference>
<dbReference type="InterPro" id="IPR016039">
    <property type="entry name" value="Thiolase-like"/>
</dbReference>
<evidence type="ECO:0000313" key="6">
    <source>
        <dbReference type="EMBL" id="WQF90288.1"/>
    </source>
</evidence>